<feature type="domain" description="AAA ATPase AAA+ lid" evidence="7">
    <location>
        <begin position="284"/>
        <end position="322"/>
    </location>
</feature>
<keyword evidence="1 3" id="KW-0547">Nucleotide-binding</keyword>
<evidence type="ECO:0000313" key="8">
    <source>
        <dbReference type="EMBL" id="KAF9669766.1"/>
    </source>
</evidence>
<gene>
    <name evidence="8" type="ORF">SADUNF_Sadunf14G0141700</name>
</gene>
<dbReference type="GO" id="GO:0048232">
    <property type="term" value="P:male gamete generation"/>
    <property type="evidence" value="ECO:0007669"/>
    <property type="project" value="UniProtKB-ARBA"/>
</dbReference>
<dbReference type="GO" id="GO:0010078">
    <property type="term" value="P:maintenance of root meristem identity"/>
    <property type="evidence" value="ECO:0007669"/>
    <property type="project" value="UniProtKB-ARBA"/>
</dbReference>
<feature type="region of interest" description="Disordered" evidence="4">
    <location>
        <begin position="1"/>
        <end position="53"/>
    </location>
</feature>
<protein>
    <submittedName>
        <fullName evidence="8">Uncharacterized protein</fullName>
    </submittedName>
</protein>
<feature type="compositionally biased region" description="Basic and acidic residues" evidence="4">
    <location>
        <begin position="14"/>
        <end position="30"/>
    </location>
</feature>
<evidence type="ECO:0000313" key="9">
    <source>
        <dbReference type="Proteomes" id="UP000657918"/>
    </source>
</evidence>
<evidence type="ECO:0000256" key="3">
    <source>
        <dbReference type="RuleBase" id="RU003651"/>
    </source>
</evidence>
<dbReference type="FunFam" id="2.40.50.140:FF:000067">
    <property type="entry name" value="26S protease regulatory subunit 4"/>
    <property type="match status" value="1"/>
</dbReference>
<name>A0A835JI68_9ROSI</name>
<dbReference type="Gene3D" id="3.40.50.300">
    <property type="entry name" value="P-loop containing nucleotide triphosphate hydrolases"/>
    <property type="match status" value="1"/>
</dbReference>
<accession>A0A835JI68</accession>
<dbReference type="InterPro" id="IPR050221">
    <property type="entry name" value="26S_Proteasome_ATPase"/>
</dbReference>
<dbReference type="InterPro" id="IPR003959">
    <property type="entry name" value="ATPase_AAA_core"/>
</dbReference>
<evidence type="ECO:0000259" key="5">
    <source>
        <dbReference type="Pfam" id="PF00004"/>
    </source>
</evidence>
<dbReference type="Pfam" id="PF00004">
    <property type="entry name" value="AAA"/>
    <property type="match status" value="1"/>
</dbReference>
<dbReference type="FunFam" id="3.40.50.300:FF:003803">
    <property type="entry name" value="Uncharacterized protein"/>
    <property type="match status" value="1"/>
</dbReference>
<dbReference type="AlphaFoldDB" id="A0A835JI68"/>
<feature type="region of interest" description="Disordered" evidence="4">
    <location>
        <begin position="89"/>
        <end position="109"/>
    </location>
</feature>
<dbReference type="EMBL" id="JADGMS010000014">
    <property type="protein sequence ID" value="KAF9669766.1"/>
    <property type="molecule type" value="Genomic_DNA"/>
</dbReference>
<sequence>MGQGPSGGLNRQLPGDRKQNGSDKKDKKFEPAAPPARVGRKQRKQKGSEAAARLPTVTPLTKCKLRLLKLERIKDYLLMEEEFVANQERLKPQEEKAEEDRSKVDDLRGSPMSVGNLEELIDENHAIVSSSVGPEYYVGILSFVDKDQLEPGCAILMHNKVLSVVGLLQDEVDPMVSVMKAVANSTSATFLRVVGSELIQKYDAHSGGEREIQRTMLELLNQLDGFDSRGDVKVILATNRIESLDPALLRPGRIDRKIEFPLPDIKTRRRIFQIHTARMTLADDVNLEEFVMTKDEFSGADIKAICTEAGLLALRERRMKVSRVLISLSVTHVDFKKAKEKVMFKKKEGVPEGLYILKFRQCSIGILMMTKYSKRAVAVSLSFKFKFDIEKTFKSGKYDLVNIKGIM</sequence>
<keyword evidence="9" id="KW-1185">Reference proteome</keyword>
<dbReference type="GO" id="GO:0005524">
    <property type="term" value="F:ATP binding"/>
    <property type="evidence" value="ECO:0007669"/>
    <property type="project" value="UniProtKB-KW"/>
</dbReference>
<evidence type="ECO:0000256" key="2">
    <source>
        <dbReference type="ARBA" id="ARBA00022840"/>
    </source>
</evidence>
<dbReference type="Gene3D" id="2.40.50.140">
    <property type="entry name" value="Nucleic acid-binding proteins"/>
    <property type="match status" value="1"/>
</dbReference>
<reference evidence="8 9" key="1">
    <citation type="submission" date="2020-10" db="EMBL/GenBank/DDBJ databases">
        <title>Plant Genome Project.</title>
        <authorList>
            <person name="Zhang R.-G."/>
        </authorList>
    </citation>
    <scope>NUCLEOTIDE SEQUENCE [LARGE SCALE GENOMIC DNA]</scope>
    <source>
        <strain evidence="8">FAFU-HL-1</strain>
        <tissue evidence="8">Leaf</tissue>
    </source>
</reference>
<dbReference type="InterPro" id="IPR012340">
    <property type="entry name" value="NA-bd_OB-fold"/>
</dbReference>
<comment type="caution">
    <text evidence="8">The sequence shown here is derived from an EMBL/GenBank/DDBJ whole genome shotgun (WGS) entry which is preliminary data.</text>
</comment>
<dbReference type="InterPro" id="IPR003960">
    <property type="entry name" value="ATPase_AAA_CS"/>
</dbReference>
<dbReference type="Pfam" id="PF16450">
    <property type="entry name" value="Prot_ATP_ID_OB_C"/>
    <property type="match status" value="1"/>
</dbReference>
<evidence type="ECO:0000259" key="7">
    <source>
        <dbReference type="Pfam" id="PF17862"/>
    </source>
</evidence>
<dbReference type="Proteomes" id="UP000657918">
    <property type="component" value="Unassembled WGS sequence"/>
</dbReference>
<dbReference type="InterPro" id="IPR041569">
    <property type="entry name" value="AAA_lid_3"/>
</dbReference>
<feature type="domain" description="Proteasomal ATPase second OB" evidence="6">
    <location>
        <begin position="114"/>
        <end position="168"/>
    </location>
</feature>
<dbReference type="PROSITE" id="PS00674">
    <property type="entry name" value="AAA"/>
    <property type="match status" value="1"/>
</dbReference>
<dbReference type="GO" id="GO:0000502">
    <property type="term" value="C:proteasome complex"/>
    <property type="evidence" value="ECO:0007669"/>
    <property type="project" value="UniProtKB-ARBA"/>
</dbReference>
<feature type="compositionally biased region" description="Basic and acidic residues" evidence="4">
    <location>
        <begin position="89"/>
        <end position="108"/>
    </location>
</feature>
<dbReference type="InterPro" id="IPR032501">
    <property type="entry name" value="Prot_ATP_ID_OB_2nd"/>
</dbReference>
<feature type="domain" description="ATPase AAA-type core" evidence="5">
    <location>
        <begin position="207"/>
        <end position="262"/>
    </location>
</feature>
<dbReference type="GO" id="GO:0007292">
    <property type="term" value="P:female gamete generation"/>
    <property type="evidence" value="ECO:0007669"/>
    <property type="project" value="UniProtKB-ARBA"/>
</dbReference>
<dbReference type="OrthoDB" id="2013077at2759"/>
<dbReference type="PANTHER" id="PTHR23073">
    <property type="entry name" value="26S PROTEASOME REGULATORY SUBUNIT"/>
    <property type="match status" value="1"/>
</dbReference>
<evidence type="ECO:0000259" key="6">
    <source>
        <dbReference type="Pfam" id="PF16450"/>
    </source>
</evidence>
<dbReference type="InterPro" id="IPR027417">
    <property type="entry name" value="P-loop_NTPase"/>
</dbReference>
<dbReference type="Pfam" id="PF17862">
    <property type="entry name" value="AAA_lid_3"/>
    <property type="match status" value="1"/>
</dbReference>
<dbReference type="SUPFAM" id="SSF52540">
    <property type="entry name" value="P-loop containing nucleoside triphosphate hydrolases"/>
    <property type="match status" value="1"/>
</dbReference>
<dbReference type="Gene3D" id="1.10.8.60">
    <property type="match status" value="1"/>
</dbReference>
<organism evidence="8 9">
    <name type="scientific">Salix dunnii</name>
    <dbReference type="NCBI Taxonomy" id="1413687"/>
    <lineage>
        <taxon>Eukaryota</taxon>
        <taxon>Viridiplantae</taxon>
        <taxon>Streptophyta</taxon>
        <taxon>Embryophyta</taxon>
        <taxon>Tracheophyta</taxon>
        <taxon>Spermatophyta</taxon>
        <taxon>Magnoliopsida</taxon>
        <taxon>eudicotyledons</taxon>
        <taxon>Gunneridae</taxon>
        <taxon>Pentapetalae</taxon>
        <taxon>rosids</taxon>
        <taxon>fabids</taxon>
        <taxon>Malpighiales</taxon>
        <taxon>Salicaceae</taxon>
        <taxon>Saliceae</taxon>
        <taxon>Salix</taxon>
    </lineage>
</organism>
<keyword evidence="2 3" id="KW-0067">ATP-binding</keyword>
<dbReference type="GO" id="GO:0016887">
    <property type="term" value="F:ATP hydrolysis activity"/>
    <property type="evidence" value="ECO:0007669"/>
    <property type="project" value="InterPro"/>
</dbReference>
<proteinExistence type="inferred from homology"/>
<comment type="similarity">
    <text evidence="3">Belongs to the AAA ATPase family.</text>
</comment>
<dbReference type="FunFam" id="1.10.8.60:FF:000007">
    <property type="entry name" value="26S proteasome regulatory subunit 4"/>
    <property type="match status" value="1"/>
</dbReference>
<evidence type="ECO:0000256" key="1">
    <source>
        <dbReference type="ARBA" id="ARBA00022741"/>
    </source>
</evidence>
<evidence type="ECO:0000256" key="4">
    <source>
        <dbReference type="SAM" id="MobiDB-lite"/>
    </source>
</evidence>